<dbReference type="Proteomes" id="UP000003692">
    <property type="component" value="Unassembled WGS sequence"/>
</dbReference>
<sequence>MKTPLKWAGSKARIMDTLRQHLPYAVRLVEPFAGSCSVMMNTDYPEYLVADVNPDLIGMYQHIVRDVDGFIERTRHLFEMFNSEDGYYDSRDSFNHDNDPDRRGPLFLYLNRHCFNGLCRYNRSGHFNVPFGHYKKPYFPEEELRAFAEKASCATFLCCHYAETLSMVRPGDVVYCDPPYLTDSCEFTAYHSTAFSHIEHGQLARKLRRVASSGVSVVVSNSDTDLVRHLYRDFECHGITAPRSIGASAGSKKNARELIITSPLDNVQFAFDPAKPGADCAVIHEVRA</sequence>
<protein>
    <recommendedName>
        <fullName evidence="2 8">Site-specific DNA-methyltransferase (adenine-specific)</fullName>
        <ecNumber evidence="2 8">2.1.1.72</ecNumber>
    </recommendedName>
</protein>
<dbReference type="InterPro" id="IPR002052">
    <property type="entry name" value="DNA_methylase_N6_adenine_CS"/>
</dbReference>
<proteinExistence type="inferred from homology"/>
<keyword evidence="5 8" id="KW-0949">S-adenosyl-L-methionine</keyword>
<dbReference type="GO" id="GO:0032259">
    <property type="term" value="P:methylation"/>
    <property type="evidence" value="ECO:0007669"/>
    <property type="project" value="UniProtKB-KW"/>
</dbReference>
<dbReference type="InterPro" id="IPR029063">
    <property type="entry name" value="SAM-dependent_MTases_sf"/>
</dbReference>
<keyword evidence="4 8" id="KW-0808">Transferase</keyword>
<dbReference type="GO" id="GO:0043565">
    <property type="term" value="F:sequence-specific DNA binding"/>
    <property type="evidence" value="ECO:0007669"/>
    <property type="project" value="TreeGrafter"/>
</dbReference>
<dbReference type="RefSeq" id="WP_005281547.1">
    <property type="nucleotide sequence ID" value="NZ_GG739631.1"/>
</dbReference>
<dbReference type="GO" id="GO:0009007">
    <property type="term" value="F:site-specific DNA-methyltransferase (adenine-specific) activity"/>
    <property type="evidence" value="ECO:0007669"/>
    <property type="project" value="UniProtKB-UniRule"/>
</dbReference>
<evidence type="ECO:0000313" key="9">
    <source>
        <dbReference type="EMBL" id="EFE24651.1"/>
    </source>
</evidence>
<evidence type="ECO:0000256" key="7">
    <source>
        <dbReference type="PIRSR" id="PIRSR000398-1"/>
    </source>
</evidence>
<reference evidence="9 10" key="1">
    <citation type="submission" date="2010-02" db="EMBL/GenBank/DDBJ databases">
        <authorList>
            <person name="Weinstock G."/>
            <person name="Sodergren E."/>
            <person name="Clifton S."/>
            <person name="Fulton L."/>
            <person name="Fulton B."/>
            <person name="Courtney L."/>
            <person name="Fronick C."/>
            <person name="Harrison M."/>
            <person name="Strong C."/>
            <person name="Farmer C."/>
            <person name="Delahaunty K."/>
            <person name="Markovic C."/>
            <person name="Hall O."/>
            <person name="Minx P."/>
            <person name="Tomlinson C."/>
            <person name="Mitreva M."/>
            <person name="Nelson J."/>
            <person name="Hou S."/>
            <person name="Wollam A."/>
            <person name="Pepin K.H."/>
            <person name="Johnson M."/>
            <person name="Bhonagiri V."/>
            <person name="Zhang X."/>
            <person name="Suruliraj S."/>
            <person name="Warren W."/>
            <person name="Chinwalla A."/>
            <person name="Mardis E.R."/>
            <person name="Wilson R.K."/>
        </authorList>
    </citation>
    <scope>NUCLEOTIDE SEQUENCE [LARGE SCALE GENOMIC DNA]</scope>
    <source>
        <strain evidence="9 10">ATCC 23685</strain>
    </source>
</reference>
<dbReference type="PRINTS" id="PR00505">
    <property type="entry name" value="D12N6MTFRASE"/>
</dbReference>
<comment type="similarity">
    <text evidence="1 8">Belongs to the N(4)/N(6)-methyltransferase family.</text>
</comment>
<dbReference type="PIRSF" id="PIRSF000398">
    <property type="entry name" value="M_m6A_EcoRV"/>
    <property type="match status" value="1"/>
</dbReference>
<evidence type="ECO:0000256" key="2">
    <source>
        <dbReference type="ARBA" id="ARBA00011900"/>
    </source>
</evidence>
<dbReference type="InterPro" id="IPR023095">
    <property type="entry name" value="Ade_MeTrfase_dom_2"/>
</dbReference>
<dbReference type="PROSITE" id="PS00092">
    <property type="entry name" value="N6_MTASE"/>
    <property type="match status" value="1"/>
</dbReference>
<dbReference type="PANTHER" id="PTHR30481:SF3">
    <property type="entry name" value="DNA ADENINE METHYLASE"/>
    <property type="match status" value="1"/>
</dbReference>
<feature type="binding site" evidence="7">
    <location>
        <position position="7"/>
    </location>
    <ligand>
        <name>S-adenosyl-L-methionine</name>
        <dbReference type="ChEBI" id="CHEBI:59789"/>
    </ligand>
</feature>
<dbReference type="AlphaFoldDB" id="D4F0Z1"/>
<dbReference type="GO" id="GO:0006298">
    <property type="term" value="P:mismatch repair"/>
    <property type="evidence" value="ECO:0007669"/>
    <property type="project" value="TreeGrafter"/>
</dbReference>
<name>D4F0Z1_EDWTA</name>
<feature type="binding site" evidence="7">
    <location>
        <position position="11"/>
    </location>
    <ligand>
        <name>S-adenosyl-L-methionine</name>
        <dbReference type="ChEBI" id="CHEBI:59789"/>
    </ligand>
</feature>
<dbReference type="SUPFAM" id="SSF53335">
    <property type="entry name" value="S-adenosyl-L-methionine-dependent methyltransferases"/>
    <property type="match status" value="1"/>
</dbReference>
<comment type="caution">
    <text evidence="9">The sequence shown here is derived from an EMBL/GenBank/DDBJ whole genome shotgun (WGS) entry which is preliminary data.</text>
</comment>
<dbReference type="PANTHER" id="PTHR30481">
    <property type="entry name" value="DNA ADENINE METHYLASE"/>
    <property type="match status" value="1"/>
</dbReference>
<dbReference type="GO" id="GO:1904047">
    <property type="term" value="F:S-adenosyl-L-methionine binding"/>
    <property type="evidence" value="ECO:0007669"/>
    <property type="project" value="TreeGrafter"/>
</dbReference>
<comment type="catalytic activity">
    <reaction evidence="6 8">
        <text>a 2'-deoxyadenosine in DNA + S-adenosyl-L-methionine = an N(6)-methyl-2'-deoxyadenosine in DNA + S-adenosyl-L-homocysteine + H(+)</text>
        <dbReference type="Rhea" id="RHEA:15197"/>
        <dbReference type="Rhea" id="RHEA-COMP:12418"/>
        <dbReference type="Rhea" id="RHEA-COMP:12419"/>
        <dbReference type="ChEBI" id="CHEBI:15378"/>
        <dbReference type="ChEBI" id="CHEBI:57856"/>
        <dbReference type="ChEBI" id="CHEBI:59789"/>
        <dbReference type="ChEBI" id="CHEBI:90615"/>
        <dbReference type="ChEBI" id="CHEBI:90616"/>
        <dbReference type="EC" id="2.1.1.72"/>
    </reaction>
</comment>
<evidence type="ECO:0000256" key="5">
    <source>
        <dbReference type="ARBA" id="ARBA00022691"/>
    </source>
</evidence>
<dbReference type="InterPro" id="IPR012263">
    <property type="entry name" value="M_m6A_EcoRV"/>
</dbReference>
<evidence type="ECO:0000256" key="1">
    <source>
        <dbReference type="ARBA" id="ARBA00006594"/>
    </source>
</evidence>
<evidence type="ECO:0000256" key="4">
    <source>
        <dbReference type="ARBA" id="ARBA00022679"/>
    </source>
</evidence>
<dbReference type="HOGENOM" id="CLU_063430_0_1_6"/>
<dbReference type="GO" id="GO:0009307">
    <property type="term" value="P:DNA restriction-modification system"/>
    <property type="evidence" value="ECO:0007669"/>
    <property type="project" value="InterPro"/>
</dbReference>
<dbReference type="Gene3D" id="1.10.1020.10">
    <property type="entry name" value="Adenine-specific Methyltransferase, Domain 2"/>
    <property type="match status" value="1"/>
</dbReference>
<evidence type="ECO:0000313" key="10">
    <source>
        <dbReference type="Proteomes" id="UP000003692"/>
    </source>
</evidence>
<keyword evidence="3 8" id="KW-0489">Methyltransferase</keyword>
<feature type="binding site" evidence="7">
    <location>
        <position position="177"/>
    </location>
    <ligand>
        <name>S-adenosyl-L-methionine</name>
        <dbReference type="ChEBI" id="CHEBI:59789"/>
    </ligand>
</feature>
<dbReference type="InterPro" id="IPR012327">
    <property type="entry name" value="MeTrfase_D12"/>
</dbReference>
<dbReference type="Gene3D" id="3.40.50.150">
    <property type="entry name" value="Vaccinia Virus protein VP39"/>
    <property type="match status" value="1"/>
</dbReference>
<organism evidence="9 10">
    <name type="scientific">Edwardsiella tarda ATCC 23685</name>
    <dbReference type="NCBI Taxonomy" id="500638"/>
    <lineage>
        <taxon>Bacteria</taxon>
        <taxon>Pseudomonadati</taxon>
        <taxon>Pseudomonadota</taxon>
        <taxon>Gammaproteobacteria</taxon>
        <taxon>Enterobacterales</taxon>
        <taxon>Hafniaceae</taxon>
        <taxon>Edwardsiella</taxon>
    </lineage>
</organism>
<feature type="binding site" evidence="7">
    <location>
        <position position="51"/>
    </location>
    <ligand>
        <name>S-adenosyl-L-methionine</name>
        <dbReference type="ChEBI" id="CHEBI:59789"/>
    </ligand>
</feature>
<accession>D4F0Z1</accession>
<evidence type="ECO:0000256" key="8">
    <source>
        <dbReference type="RuleBase" id="RU361257"/>
    </source>
</evidence>
<dbReference type="Pfam" id="PF02086">
    <property type="entry name" value="MethyltransfD12"/>
    <property type="match status" value="1"/>
</dbReference>
<evidence type="ECO:0000256" key="3">
    <source>
        <dbReference type="ARBA" id="ARBA00022603"/>
    </source>
</evidence>
<dbReference type="EMBL" id="ADGK01000012">
    <property type="protein sequence ID" value="EFE24651.1"/>
    <property type="molecule type" value="Genomic_DNA"/>
</dbReference>
<dbReference type="EC" id="2.1.1.72" evidence="2 8"/>
<gene>
    <name evidence="9" type="primary">dam</name>
    <name evidence="9" type="ORF">EDWATA_00371</name>
</gene>
<dbReference type="NCBIfam" id="TIGR00571">
    <property type="entry name" value="dam"/>
    <property type="match status" value="1"/>
</dbReference>
<evidence type="ECO:0000256" key="6">
    <source>
        <dbReference type="ARBA" id="ARBA00047942"/>
    </source>
</evidence>